<reference evidence="8" key="2">
    <citation type="submission" date="2023-04" db="EMBL/GenBank/DDBJ databases">
        <authorList>
            <person name="Bruccoleri R.E."/>
            <person name="Oakeley E.J."/>
            <person name="Faust A.-M."/>
            <person name="Dessus-Babus S."/>
            <person name="Altorfer M."/>
            <person name="Burckhardt D."/>
            <person name="Oertli M."/>
            <person name="Naumann U."/>
            <person name="Petersen F."/>
            <person name="Wong J."/>
        </authorList>
    </citation>
    <scope>NUCLEOTIDE SEQUENCE</scope>
    <source>
        <strain evidence="8">GSM-AAB239-AS_SAM_17_03QT</strain>
        <tissue evidence="8">Leaf</tissue>
    </source>
</reference>
<feature type="transmembrane region" description="Helical" evidence="7">
    <location>
        <begin position="29"/>
        <end position="46"/>
    </location>
</feature>
<keyword evidence="7" id="KW-1133">Transmembrane helix</keyword>
<reference evidence="8" key="1">
    <citation type="journal article" date="2023" name="GigaByte">
        <title>Genome assembly of the bearded iris, Iris pallida Lam.</title>
        <authorList>
            <person name="Bruccoleri R.E."/>
            <person name="Oakeley E.J."/>
            <person name="Faust A.M.E."/>
            <person name="Altorfer M."/>
            <person name="Dessus-Babus S."/>
            <person name="Burckhardt D."/>
            <person name="Oertli M."/>
            <person name="Naumann U."/>
            <person name="Petersen F."/>
            <person name="Wong J."/>
        </authorList>
    </citation>
    <scope>NUCLEOTIDE SEQUENCE</scope>
    <source>
        <strain evidence="8">GSM-AAB239-AS_SAM_17_03QT</strain>
    </source>
</reference>
<dbReference type="InterPro" id="IPR001360">
    <property type="entry name" value="Glyco_hydro_1"/>
</dbReference>
<dbReference type="InterPro" id="IPR033132">
    <property type="entry name" value="GH_1_N_CS"/>
</dbReference>
<dbReference type="FunFam" id="3.20.20.80:FF:000020">
    <property type="entry name" value="Beta-glucosidase 12"/>
    <property type="match status" value="1"/>
</dbReference>
<keyword evidence="6" id="KW-0326">Glycosidase</keyword>
<organism evidence="8 9">
    <name type="scientific">Iris pallida</name>
    <name type="common">Sweet iris</name>
    <dbReference type="NCBI Taxonomy" id="29817"/>
    <lineage>
        <taxon>Eukaryota</taxon>
        <taxon>Viridiplantae</taxon>
        <taxon>Streptophyta</taxon>
        <taxon>Embryophyta</taxon>
        <taxon>Tracheophyta</taxon>
        <taxon>Spermatophyta</taxon>
        <taxon>Magnoliopsida</taxon>
        <taxon>Liliopsida</taxon>
        <taxon>Asparagales</taxon>
        <taxon>Iridaceae</taxon>
        <taxon>Iridoideae</taxon>
        <taxon>Irideae</taxon>
        <taxon>Iris</taxon>
    </lineage>
</organism>
<dbReference type="PANTHER" id="PTHR10353">
    <property type="entry name" value="GLYCOSYL HYDROLASE"/>
    <property type="match status" value="1"/>
</dbReference>
<dbReference type="SUPFAM" id="SSF51445">
    <property type="entry name" value="(Trans)glycosidases"/>
    <property type="match status" value="1"/>
</dbReference>
<dbReference type="PRINTS" id="PR00131">
    <property type="entry name" value="GLHYDRLASE1"/>
</dbReference>
<dbReference type="PANTHER" id="PTHR10353:SF236">
    <property type="entry name" value="BETA-GLUCOSIDASE 18"/>
    <property type="match status" value="1"/>
</dbReference>
<evidence type="ECO:0000256" key="2">
    <source>
        <dbReference type="ARBA" id="ARBA00022729"/>
    </source>
</evidence>
<comment type="similarity">
    <text evidence="1 5">Belongs to the glycosyl hydrolase 1 family.</text>
</comment>
<dbReference type="GO" id="GO:0033907">
    <property type="term" value="F:beta-D-fucosidase activity"/>
    <property type="evidence" value="ECO:0007669"/>
    <property type="project" value="UniProtKB-ARBA"/>
</dbReference>
<dbReference type="GO" id="GO:0004565">
    <property type="term" value="F:beta-galactosidase activity"/>
    <property type="evidence" value="ECO:0007669"/>
    <property type="project" value="UniProtKB-ARBA"/>
</dbReference>
<comment type="caution">
    <text evidence="8">The sequence shown here is derived from an EMBL/GenBank/DDBJ whole genome shotgun (WGS) entry which is preliminary data.</text>
</comment>
<keyword evidence="7" id="KW-0812">Transmembrane</keyword>
<keyword evidence="9" id="KW-1185">Reference proteome</keyword>
<dbReference type="PROSITE" id="PS00572">
    <property type="entry name" value="GLYCOSYL_HYDROL_F1_1"/>
    <property type="match status" value="1"/>
</dbReference>
<keyword evidence="3 6" id="KW-0378">Hydrolase</keyword>
<proteinExistence type="inferred from homology"/>
<evidence type="ECO:0000256" key="3">
    <source>
        <dbReference type="ARBA" id="ARBA00022801"/>
    </source>
</evidence>
<dbReference type="EMBL" id="JANAVB010032618">
    <property type="protein sequence ID" value="KAJ6810041.1"/>
    <property type="molecule type" value="Genomic_DNA"/>
</dbReference>
<evidence type="ECO:0000313" key="9">
    <source>
        <dbReference type="Proteomes" id="UP001140949"/>
    </source>
</evidence>
<dbReference type="AlphaFoldDB" id="A0AAX6F1I4"/>
<feature type="transmembrane region" description="Helical" evidence="7">
    <location>
        <begin position="7"/>
        <end position="23"/>
    </location>
</feature>
<dbReference type="GO" id="GO:0005975">
    <property type="term" value="P:carbohydrate metabolic process"/>
    <property type="evidence" value="ECO:0007669"/>
    <property type="project" value="InterPro"/>
</dbReference>
<keyword evidence="2" id="KW-0732">Signal</keyword>
<evidence type="ECO:0000313" key="8">
    <source>
        <dbReference type="EMBL" id="KAJ6810041.1"/>
    </source>
</evidence>
<evidence type="ECO:0000256" key="1">
    <source>
        <dbReference type="ARBA" id="ARBA00010838"/>
    </source>
</evidence>
<feature type="transmembrane region" description="Helical" evidence="7">
    <location>
        <begin position="58"/>
        <end position="75"/>
    </location>
</feature>
<dbReference type="Proteomes" id="UP001140949">
    <property type="component" value="Unassembled WGS sequence"/>
</dbReference>
<dbReference type="InterPro" id="IPR018120">
    <property type="entry name" value="Glyco_hydro_1_AS"/>
</dbReference>
<gene>
    <name evidence="8" type="ORF">M6B38_157470</name>
</gene>
<dbReference type="PROSITE" id="PS00653">
    <property type="entry name" value="GLYCOSYL_HYDROL_F1_2"/>
    <property type="match status" value="1"/>
</dbReference>
<feature type="active site" description="Nucleophile" evidence="4">
    <location>
        <position position="456"/>
    </location>
</feature>
<evidence type="ECO:0000256" key="4">
    <source>
        <dbReference type="PROSITE-ProRule" id="PRU10055"/>
    </source>
</evidence>
<dbReference type="GO" id="GO:0008422">
    <property type="term" value="F:beta-glucosidase activity"/>
    <property type="evidence" value="ECO:0007669"/>
    <property type="project" value="UniProtKB-ARBA"/>
</dbReference>
<evidence type="ECO:0000256" key="5">
    <source>
        <dbReference type="RuleBase" id="RU003690"/>
    </source>
</evidence>
<sequence length="566" mass="64384">MHQSQSIPIYVCVIFLCPLPLHQTITKLVYYPYFTSILILSTVSIVCSNMEWKEEKRCTFALFLQLFSLASAGLHRSDFPPSFLFGTSTSSYQIEGGYLDGNKSLNNWDVFTHLQGKIKDGSNGDVAADHYHRYMEDVELMHSLGVNSYRFSLSWSRILPSGRFGKTNLDGIKFYNDLIDSLLIKGIEPFVTLSHYDIPQELEDRYGAWLSSEIQKDFVYYAEVCFKAFGDRVKYWSTFNEPNVMVQKSYLTGTYPPSRCSVPVGHCPYGDSDLEPFIAAHNVILSHAAAVDVYKKSYQAQQGGSIGIVISMHWYEPLQDIPVDRLATERAQAFQSAWFLDPIVFGEYPPEMRQVLGSRLPTFSSADRRTLLQNKLDFVGVNHYTTEYVKDCMFSPCGLGGIERSNGYQDTTGERNGLPIGTPTAMPGFYVVPYGMEKMVMYVKERYGDLPMFVTENGFAQASSKNATAKDLLDDSDRVEYLESYLTSLTEAIRKGADVRGYFAWALVDNFEWLYGYTLRFGLCYVNFNTQERVPKLSAKWYKKLLQGSNLQQKAKFNVNRRGISM</sequence>
<accession>A0AAX6F1I4</accession>
<name>A0AAX6F1I4_IRIPA</name>
<dbReference type="Pfam" id="PF00232">
    <property type="entry name" value="Glyco_hydro_1"/>
    <property type="match status" value="1"/>
</dbReference>
<protein>
    <submittedName>
        <fullName evidence="8">Beta-glucosidase 18-like</fullName>
    </submittedName>
</protein>
<dbReference type="Gene3D" id="3.20.20.80">
    <property type="entry name" value="Glycosidases"/>
    <property type="match status" value="1"/>
</dbReference>
<dbReference type="InterPro" id="IPR017853">
    <property type="entry name" value="GH"/>
</dbReference>
<keyword evidence="7" id="KW-0472">Membrane</keyword>
<evidence type="ECO:0000256" key="7">
    <source>
        <dbReference type="SAM" id="Phobius"/>
    </source>
</evidence>
<evidence type="ECO:0000256" key="6">
    <source>
        <dbReference type="RuleBase" id="RU004468"/>
    </source>
</evidence>